<reference evidence="8 9" key="1">
    <citation type="journal article" date="2010" name="Stand. Genomic Sci.">
        <title>Complete genome sequence of Haliangium ochraceum type strain (SMP-2).</title>
        <authorList>
            <consortium name="US DOE Joint Genome Institute (JGI-PGF)"/>
            <person name="Ivanova N."/>
            <person name="Daum C."/>
            <person name="Lang E."/>
            <person name="Abt B."/>
            <person name="Kopitz M."/>
            <person name="Saunders E."/>
            <person name="Lapidus A."/>
            <person name="Lucas S."/>
            <person name="Glavina Del Rio T."/>
            <person name="Nolan M."/>
            <person name="Tice H."/>
            <person name="Copeland A."/>
            <person name="Cheng J.F."/>
            <person name="Chen F."/>
            <person name="Bruce D."/>
            <person name="Goodwin L."/>
            <person name="Pitluck S."/>
            <person name="Mavromatis K."/>
            <person name="Pati A."/>
            <person name="Mikhailova N."/>
            <person name="Chen A."/>
            <person name="Palaniappan K."/>
            <person name="Land M."/>
            <person name="Hauser L."/>
            <person name="Chang Y.J."/>
            <person name="Jeffries C.D."/>
            <person name="Detter J.C."/>
            <person name="Brettin T."/>
            <person name="Rohde M."/>
            <person name="Goker M."/>
            <person name="Bristow J."/>
            <person name="Markowitz V."/>
            <person name="Eisen J.A."/>
            <person name="Hugenholtz P."/>
            <person name="Kyrpides N.C."/>
            <person name="Klenk H.P."/>
        </authorList>
    </citation>
    <scope>NUCLEOTIDE SEQUENCE [LARGE SCALE GENOMIC DNA]</scope>
    <source>
        <strain evidence="9">DSM 14365 / CIP 107738 / JCM 11303 / AJ 13395 / SMP-2</strain>
    </source>
</reference>
<evidence type="ECO:0000256" key="4">
    <source>
        <dbReference type="ARBA" id="ARBA00022840"/>
    </source>
</evidence>
<feature type="compositionally biased region" description="Polar residues" evidence="6">
    <location>
        <begin position="51"/>
        <end position="63"/>
    </location>
</feature>
<feature type="compositionally biased region" description="Basic and acidic residues" evidence="6">
    <location>
        <begin position="606"/>
        <end position="621"/>
    </location>
</feature>
<evidence type="ECO:0000313" key="8">
    <source>
        <dbReference type="EMBL" id="ACY18273.1"/>
    </source>
</evidence>
<dbReference type="CDD" id="cd14014">
    <property type="entry name" value="STKc_PknB_like"/>
    <property type="match status" value="1"/>
</dbReference>
<feature type="binding site" evidence="5">
    <location>
        <position position="109"/>
    </location>
    <ligand>
        <name>ATP</name>
        <dbReference type="ChEBI" id="CHEBI:30616"/>
    </ligand>
</feature>
<evidence type="ECO:0000313" key="9">
    <source>
        <dbReference type="Proteomes" id="UP000001880"/>
    </source>
</evidence>
<evidence type="ECO:0000256" key="5">
    <source>
        <dbReference type="PROSITE-ProRule" id="PRU10141"/>
    </source>
</evidence>
<evidence type="ECO:0000256" key="6">
    <source>
        <dbReference type="SAM" id="MobiDB-lite"/>
    </source>
</evidence>
<dbReference type="Pfam" id="PF00069">
    <property type="entry name" value="Pkinase"/>
    <property type="match status" value="1"/>
</dbReference>
<dbReference type="InterPro" id="IPR000719">
    <property type="entry name" value="Prot_kinase_dom"/>
</dbReference>
<dbReference type="HOGENOM" id="CLU_390171_0_0_7"/>
<dbReference type="Gene3D" id="1.10.510.10">
    <property type="entry name" value="Transferase(Phosphotransferase) domain 1"/>
    <property type="match status" value="1"/>
</dbReference>
<keyword evidence="2 5" id="KW-0547">Nucleotide-binding</keyword>
<dbReference type="EMBL" id="CP001804">
    <property type="protein sequence ID" value="ACY18273.1"/>
    <property type="molecule type" value="Genomic_DNA"/>
</dbReference>
<dbReference type="STRING" id="502025.Hoch_5797"/>
<organism evidence="8 9">
    <name type="scientific">Haliangium ochraceum (strain DSM 14365 / JCM 11303 / SMP-2)</name>
    <dbReference type="NCBI Taxonomy" id="502025"/>
    <lineage>
        <taxon>Bacteria</taxon>
        <taxon>Pseudomonadati</taxon>
        <taxon>Myxococcota</taxon>
        <taxon>Polyangia</taxon>
        <taxon>Haliangiales</taxon>
        <taxon>Kofleriaceae</taxon>
        <taxon>Haliangium</taxon>
    </lineage>
</organism>
<dbReference type="eggNOG" id="COG0515">
    <property type="taxonomic scope" value="Bacteria"/>
</dbReference>
<feature type="compositionally biased region" description="Low complexity" evidence="6">
    <location>
        <begin position="538"/>
        <end position="557"/>
    </location>
</feature>
<name>D0LHC8_HALO1</name>
<dbReference type="SUPFAM" id="SSF56112">
    <property type="entry name" value="Protein kinase-like (PK-like)"/>
    <property type="match status" value="1"/>
</dbReference>
<evidence type="ECO:0000256" key="3">
    <source>
        <dbReference type="ARBA" id="ARBA00022777"/>
    </source>
</evidence>
<dbReference type="GO" id="GO:0004674">
    <property type="term" value="F:protein serine/threonine kinase activity"/>
    <property type="evidence" value="ECO:0007669"/>
    <property type="project" value="UniProtKB-KW"/>
</dbReference>
<dbReference type="KEGG" id="hoh:Hoch_5797"/>
<evidence type="ECO:0000259" key="7">
    <source>
        <dbReference type="PROSITE" id="PS50011"/>
    </source>
</evidence>
<protein>
    <submittedName>
        <fullName evidence="8">Serine/threonine protein kinase</fullName>
    </submittedName>
</protein>
<dbReference type="PROSITE" id="PS50011">
    <property type="entry name" value="PROTEIN_KINASE_DOM"/>
    <property type="match status" value="1"/>
</dbReference>
<feature type="region of interest" description="Disordered" evidence="6">
    <location>
        <begin position="537"/>
        <end position="632"/>
    </location>
</feature>
<dbReference type="PANTHER" id="PTHR43289:SF6">
    <property type="entry name" value="SERINE_THREONINE-PROTEIN KINASE NEKL-3"/>
    <property type="match status" value="1"/>
</dbReference>
<dbReference type="InterPro" id="IPR017441">
    <property type="entry name" value="Protein_kinase_ATP_BS"/>
</dbReference>
<dbReference type="AlphaFoldDB" id="D0LHC8"/>
<dbReference type="OrthoDB" id="9801841at2"/>
<feature type="region of interest" description="Disordered" evidence="6">
    <location>
        <begin position="39"/>
        <end position="63"/>
    </location>
</feature>
<keyword evidence="1" id="KW-0808">Transferase</keyword>
<dbReference type="InterPro" id="IPR011009">
    <property type="entry name" value="Kinase-like_dom_sf"/>
</dbReference>
<dbReference type="Proteomes" id="UP000001880">
    <property type="component" value="Chromosome"/>
</dbReference>
<keyword evidence="8" id="KW-0723">Serine/threonine-protein kinase</keyword>
<proteinExistence type="predicted"/>
<keyword evidence="9" id="KW-1185">Reference proteome</keyword>
<feature type="domain" description="Protein kinase" evidence="7">
    <location>
        <begin position="80"/>
        <end position="348"/>
    </location>
</feature>
<dbReference type="PROSITE" id="PS00107">
    <property type="entry name" value="PROTEIN_KINASE_ATP"/>
    <property type="match status" value="1"/>
</dbReference>
<feature type="compositionally biased region" description="Acidic residues" evidence="6">
    <location>
        <begin position="591"/>
        <end position="605"/>
    </location>
</feature>
<feature type="compositionally biased region" description="Basic and acidic residues" evidence="6">
    <location>
        <begin position="573"/>
        <end position="583"/>
    </location>
</feature>
<evidence type="ECO:0000256" key="2">
    <source>
        <dbReference type="ARBA" id="ARBA00022741"/>
    </source>
</evidence>
<sequence>MRNDKPRSGNTCPACYAPVIPPLRQCRFCKADVFAGSPEPQVQRKVPSPVSDENPTNPTTNLSAPQAVDTMLYRNIADRYVIESRIGQGGMGFVYRARHLRLGRTFAVKVLRHSFETNSKMRSRFIHEAEIIGGLYHPNLVSVVDFGESDEGFLYLVMDYIDGRSLAEIIEDQGALDRERIIQIMKQLCEGLAYAHEQGLIHRDFKPSNILLSDRGGVEHAHIVDFGLALTLESLADSRMTTAGFVLGTPRYMAPEQSAEGGEIDHRVDLFSLGLVLYEMLAGVPPFEGSAVDVARKNLSSDPPQISRRKPNLEVDPGLEAIAFRLLAKNPDQRYQNAKEVLAELKLLEDNKEPLAAKLNGEKPHSSMLPLAAKYDVDATTRGVTRGAREEPKSRKRTWALLASAALALAVLLTLCGPPPFGDRVGEGDRSAALGGDGDNVSMSAGAGVGDERAVAVLQPTEDDAYWAHVLGNGNGNGNGNDATARASGDAADGATPGWHGSRTAWMGGVHAGDGTGAAHDDARGGYGSDYGSGIGSRDGNSAARSASAGRGTSGSASGRGGDDSEDAVATAGERDARNDDASRMAAGGGDGDDDGTAGDGSASDEGERDRRRDDSARGDRMYTSNAGVGTRRSLSTARMELGPLYRLVGNRLDVLVARDGEPSAEWLLERYFSIPIADALRTPSLHREVRELLEVLYVEVEKRLRT</sequence>
<keyword evidence="4 5" id="KW-0067">ATP-binding</keyword>
<dbReference type="InterPro" id="IPR008271">
    <property type="entry name" value="Ser/Thr_kinase_AS"/>
</dbReference>
<dbReference type="PANTHER" id="PTHR43289">
    <property type="entry name" value="MITOGEN-ACTIVATED PROTEIN KINASE KINASE KINASE 20-RELATED"/>
    <property type="match status" value="1"/>
</dbReference>
<dbReference type="PROSITE" id="PS00108">
    <property type="entry name" value="PROTEIN_KINASE_ST"/>
    <property type="match status" value="1"/>
</dbReference>
<dbReference type="GO" id="GO:0005524">
    <property type="term" value="F:ATP binding"/>
    <property type="evidence" value="ECO:0007669"/>
    <property type="project" value="UniProtKB-UniRule"/>
</dbReference>
<dbReference type="RefSeq" id="WP_012830865.1">
    <property type="nucleotide sequence ID" value="NC_013440.1"/>
</dbReference>
<evidence type="ECO:0000256" key="1">
    <source>
        <dbReference type="ARBA" id="ARBA00022679"/>
    </source>
</evidence>
<feature type="compositionally biased region" description="Polar residues" evidence="6">
    <location>
        <begin position="623"/>
        <end position="632"/>
    </location>
</feature>
<gene>
    <name evidence="8" type="ordered locus">Hoch_5797</name>
</gene>
<keyword evidence="3 8" id="KW-0418">Kinase</keyword>
<feature type="region of interest" description="Disordered" evidence="6">
    <location>
        <begin position="477"/>
        <end position="507"/>
    </location>
</feature>
<accession>D0LHC8</accession>
<dbReference type="Gene3D" id="3.30.200.20">
    <property type="entry name" value="Phosphorylase Kinase, domain 1"/>
    <property type="match status" value="1"/>
</dbReference>